<dbReference type="AlphaFoldDB" id="A0A6A6JLR2"/>
<proteinExistence type="predicted"/>
<protein>
    <submittedName>
        <fullName evidence="2">Uncharacterized protein</fullName>
    </submittedName>
</protein>
<dbReference type="Proteomes" id="UP000800097">
    <property type="component" value="Unassembled WGS sequence"/>
</dbReference>
<name>A0A6A6JLR2_WESOR</name>
<evidence type="ECO:0000256" key="1">
    <source>
        <dbReference type="SAM" id="MobiDB-lite"/>
    </source>
</evidence>
<organism evidence="2 3">
    <name type="scientific">Westerdykella ornata</name>
    <dbReference type="NCBI Taxonomy" id="318751"/>
    <lineage>
        <taxon>Eukaryota</taxon>
        <taxon>Fungi</taxon>
        <taxon>Dikarya</taxon>
        <taxon>Ascomycota</taxon>
        <taxon>Pezizomycotina</taxon>
        <taxon>Dothideomycetes</taxon>
        <taxon>Pleosporomycetidae</taxon>
        <taxon>Pleosporales</taxon>
        <taxon>Sporormiaceae</taxon>
        <taxon>Westerdykella</taxon>
    </lineage>
</organism>
<accession>A0A6A6JLR2</accession>
<evidence type="ECO:0000313" key="3">
    <source>
        <dbReference type="Proteomes" id="UP000800097"/>
    </source>
</evidence>
<sequence length="150" mass="16247">MVSEPSAHDQGNARNYTDFAVIFERMLGSASLFVVSRVSDQPSSTPPRPHQANKPASQQANKHQDGGTETSQYWDVNVTGTGGSANSSLRASYVPPRIAYQIESEGFGIRTFPQGSDNKCRHWNCPPGRPLFPASCVVGVGPMIPAIQMR</sequence>
<evidence type="ECO:0000313" key="2">
    <source>
        <dbReference type="EMBL" id="KAF2276888.1"/>
    </source>
</evidence>
<feature type="compositionally biased region" description="Polar residues" evidence="1">
    <location>
        <begin position="54"/>
        <end position="74"/>
    </location>
</feature>
<gene>
    <name evidence="2" type="ORF">EI97DRAFT_324510</name>
</gene>
<dbReference type="GeneID" id="54547886"/>
<dbReference type="RefSeq" id="XP_033654427.1">
    <property type="nucleotide sequence ID" value="XM_033794711.1"/>
</dbReference>
<keyword evidence="3" id="KW-1185">Reference proteome</keyword>
<feature type="region of interest" description="Disordered" evidence="1">
    <location>
        <begin position="38"/>
        <end position="86"/>
    </location>
</feature>
<dbReference type="EMBL" id="ML986492">
    <property type="protein sequence ID" value="KAF2276888.1"/>
    <property type="molecule type" value="Genomic_DNA"/>
</dbReference>
<reference evidence="2" key="1">
    <citation type="journal article" date="2020" name="Stud. Mycol.">
        <title>101 Dothideomycetes genomes: a test case for predicting lifestyles and emergence of pathogens.</title>
        <authorList>
            <person name="Haridas S."/>
            <person name="Albert R."/>
            <person name="Binder M."/>
            <person name="Bloem J."/>
            <person name="Labutti K."/>
            <person name="Salamov A."/>
            <person name="Andreopoulos B."/>
            <person name="Baker S."/>
            <person name="Barry K."/>
            <person name="Bills G."/>
            <person name="Bluhm B."/>
            <person name="Cannon C."/>
            <person name="Castanera R."/>
            <person name="Culley D."/>
            <person name="Daum C."/>
            <person name="Ezra D."/>
            <person name="Gonzalez J."/>
            <person name="Henrissat B."/>
            <person name="Kuo A."/>
            <person name="Liang C."/>
            <person name="Lipzen A."/>
            <person name="Lutzoni F."/>
            <person name="Magnuson J."/>
            <person name="Mondo S."/>
            <person name="Nolan M."/>
            <person name="Ohm R."/>
            <person name="Pangilinan J."/>
            <person name="Park H.-J."/>
            <person name="Ramirez L."/>
            <person name="Alfaro M."/>
            <person name="Sun H."/>
            <person name="Tritt A."/>
            <person name="Yoshinaga Y."/>
            <person name="Zwiers L.-H."/>
            <person name="Turgeon B."/>
            <person name="Goodwin S."/>
            <person name="Spatafora J."/>
            <person name="Crous P."/>
            <person name="Grigoriev I."/>
        </authorList>
    </citation>
    <scope>NUCLEOTIDE SEQUENCE</scope>
    <source>
        <strain evidence="2">CBS 379.55</strain>
    </source>
</reference>